<feature type="compositionally biased region" description="Low complexity" evidence="3">
    <location>
        <begin position="63"/>
        <end position="76"/>
    </location>
</feature>
<dbReference type="GeneID" id="36842244"/>
<accession>A0A2U7UCV9</accession>
<dbReference type="RefSeq" id="YP_009482276.1">
    <property type="nucleotide sequence ID" value="NC_037666.1"/>
</dbReference>
<comment type="subcellular location">
    <subcellularLocation>
        <location evidence="1">Secreted</location>
    </subcellularLocation>
</comment>
<evidence type="ECO:0000313" key="4">
    <source>
        <dbReference type="EMBL" id="AVK76273.1"/>
    </source>
</evidence>
<dbReference type="InterPro" id="IPR008983">
    <property type="entry name" value="Tumour_necrosis_fac-like_dom"/>
</dbReference>
<dbReference type="Proteomes" id="UP000249287">
    <property type="component" value="Segment"/>
</dbReference>
<dbReference type="Gene3D" id="2.60.120.40">
    <property type="match status" value="1"/>
</dbReference>
<name>A0A2U7UCV9_9VIRU</name>
<evidence type="ECO:0000256" key="3">
    <source>
        <dbReference type="SAM" id="MobiDB-lite"/>
    </source>
</evidence>
<proteinExistence type="predicted"/>
<organism evidence="4">
    <name type="scientific">Pandoravirus neocaledonia</name>
    <dbReference type="NCBI Taxonomy" id="2107708"/>
    <lineage>
        <taxon>Viruses</taxon>
        <taxon>Pandoravirus</taxon>
    </lineage>
</organism>
<feature type="compositionally biased region" description="Low complexity" evidence="3">
    <location>
        <begin position="87"/>
        <end position="97"/>
    </location>
</feature>
<dbReference type="PANTHER" id="PTHR15427:SF33">
    <property type="entry name" value="COLLAGEN IV NC1 DOMAIN-CONTAINING PROTEIN"/>
    <property type="match status" value="1"/>
</dbReference>
<protein>
    <submittedName>
        <fullName evidence="4">Complement C1q subcomponent subunit B</fullName>
    </submittedName>
</protein>
<evidence type="ECO:0000256" key="2">
    <source>
        <dbReference type="ARBA" id="ARBA00022525"/>
    </source>
</evidence>
<dbReference type="SUPFAM" id="SSF49842">
    <property type="entry name" value="TNF-like"/>
    <property type="match status" value="1"/>
</dbReference>
<keyword evidence="2" id="KW-0964">Secreted</keyword>
<feature type="region of interest" description="Disordered" evidence="3">
    <location>
        <begin position="47"/>
        <end position="109"/>
    </location>
</feature>
<dbReference type="InterPro" id="IPR008160">
    <property type="entry name" value="Collagen"/>
</dbReference>
<dbReference type="InterPro" id="IPR050392">
    <property type="entry name" value="Collagen/C1q_domain"/>
</dbReference>
<feature type="compositionally biased region" description="Gly residues" evidence="3">
    <location>
        <begin position="53"/>
        <end position="62"/>
    </location>
</feature>
<dbReference type="PANTHER" id="PTHR15427">
    <property type="entry name" value="EMILIN ELASTIN MICROFIBRIL INTERFACE-LOCATED PROTEIN ELASTIN MICROFIBRIL INTERFACER"/>
    <property type="match status" value="1"/>
</dbReference>
<sequence length="264" mass="26057">MSDSRGRRCRALARSARGDAVASDPVHARRCHVHRAPVAFSLVGALGPRGPRGPTGPGGAAGAQGEAGVPGAAGAPGPRGQGGSAGLPGTPGAVGPQGPAGPAGPTVAPSRVTFRADGVAALPVVTAAFVTVPYENEIYDLQDGAAADNYDPLTSTFTAPLAGVYRFAAMASGTLVSGTPTVSLVLTTSAAGQGPTRALFRAFDIAGATDNYSANVVGDFQLAAGDTVTPQVSVSFDGENFTLATAAAVERTFVGSLVMETAPA</sequence>
<evidence type="ECO:0000256" key="1">
    <source>
        <dbReference type="ARBA" id="ARBA00004613"/>
    </source>
</evidence>
<dbReference type="KEGG" id="vg:36842244"/>
<gene>
    <name evidence="4" type="ORF">pneo_cds_666</name>
</gene>
<dbReference type="EMBL" id="MG011690">
    <property type="protein sequence ID" value="AVK76273.1"/>
    <property type="molecule type" value="Genomic_DNA"/>
</dbReference>
<dbReference type="Pfam" id="PF01391">
    <property type="entry name" value="Collagen"/>
    <property type="match status" value="1"/>
</dbReference>
<feature type="compositionally biased region" description="Gly residues" evidence="3">
    <location>
        <begin position="77"/>
        <end position="86"/>
    </location>
</feature>
<reference evidence="4" key="1">
    <citation type="journal article" date="2018" name="Nat. Commun.">
        <title>Diversity and evolution of the emerging Pandoraviridae family.</title>
        <authorList>
            <person name="Legendre M."/>
            <person name="Fabre E."/>
            <person name="Poirot O."/>
            <person name="Jeudy S."/>
            <person name="Lartigue A."/>
            <person name="Alempic J.M."/>
            <person name="Beucher L."/>
            <person name="Philippe N."/>
            <person name="Bertaux L."/>
            <person name="Christo-Foroux E."/>
            <person name="Labadie K."/>
            <person name="Coute Y."/>
            <person name="Abergel C."/>
            <person name="Claverie J.M."/>
        </authorList>
    </citation>
    <scope>NUCLEOTIDE SEQUENCE [LARGE SCALE GENOMIC DNA]</scope>
    <source>
        <strain evidence="4">Neocaledonia</strain>
    </source>
</reference>